<comment type="subcellular location">
    <subcellularLocation>
        <location evidence="1">Membrane</location>
        <topology evidence="1">Multi-pass membrane protein</topology>
    </subcellularLocation>
</comment>
<feature type="compositionally biased region" description="Gly residues" evidence="6">
    <location>
        <begin position="490"/>
        <end position="514"/>
    </location>
</feature>
<dbReference type="SUPFAM" id="SSF161111">
    <property type="entry name" value="Cation efflux protein transmembrane domain-like"/>
    <property type="match status" value="1"/>
</dbReference>
<dbReference type="InterPro" id="IPR002524">
    <property type="entry name" value="Cation_efflux"/>
</dbReference>
<feature type="domain" description="Cation efflux protein transmembrane" evidence="8">
    <location>
        <begin position="144"/>
        <end position="351"/>
    </location>
</feature>
<evidence type="ECO:0000259" key="8">
    <source>
        <dbReference type="Pfam" id="PF01545"/>
    </source>
</evidence>
<feature type="region of interest" description="Disordered" evidence="6">
    <location>
        <begin position="594"/>
        <end position="699"/>
    </location>
</feature>
<dbReference type="InterPro" id="IPR058533">
    <property type="entry name" value="Cation_efflux_TM"/>
</dbReference>
<dbReference type="InterPro" id="IPR027469">
    <property type="entry name" value="Cation_efflux_TMD_sf"/>
</dbReference>
<comment type="caution">
    <text evidence="9">The sequence shown here is derived from an EMBL/GenBank/DDBJ whole genome shotgun (WGS) entry which is preliminary data.</text>
</comment>
<dbReference type="InterPro" id="IPR040177">
    <property type="entry name" value="SLC30A9"/>
</dbReference>
<dbReference type="NCBIfam" id="TIGR01297">
    <property type="entry name" value="CDF"/>
    <property type="match status" value="1"/>
</dbReference>
<reference evidence="9" key="1">
    <citation type="journal article" date="2020" name="bioRxiv">
        <title>Comparative genomics of Chlamydomonas.</title>
        <authorList>
            <person name="Craig R.J."/>
            <person name="Hasan A.R."/>
            <person name="Ness R.W."/>
            <person name="Keightley P.D."/>
        </authorList>
    </citation>
    <scope>NUCLEOTIDE SEQUENCE</scope>
    <source>
        <strain evidence="9">SAG 7.73</strain>
    </source>
</reference>
<evidence type="ECO:0000256" key="3">
    <source>
        <dbReference type="ARBA" id="ARBA00022692"/>
    </source>
</evidence>
<evidence type="ECO:0000256" key="7">
    <source>
        <dbReference type="SAM" id="Phobius"/>
    </source>
</evidence>
<name>A0A835SXH5_CHLIN</name>
<dbReference type="GO" id="GO:0006882">
    <property type="term" value="P:intracellular zinc ion homeostasis"/>
    <property type="evidence" value="ECO:0007669"/>
    <property type="project" value="TreeGrafter"/>
</dbReference>
<keyword evidence="4 7" id="KW-1133">Transmembrane helix</keyword>
<sequence length="699" mass="69696">MLACAPSGIACTASVCRRGTCSLPAALVPWARPAGLSRTGATGATPPAGPLAKIPGLRARFPGAGQSFYDRQLALHTCAATASAAAPWPGGGAGDSSNSNSSDDNGAGFSFGDSPPGSVSSDVAAAQQRTAEQRHKDELHTLNVAIVVNVLIFGAKLWVHMISGSSALLAEAMHSVADVLNQMLLRIGLMKARKGPTEMHPYGYARDRFIWSLISAVGIFFLGAGASFIHGLHTLMEHRELEHMAWNYGVLALSGVLEGYSLWVATKVVVAGAQSKRMGLLQYIRSGMDPTTVAVMLEDGGAVLGLMIAAACTALAHATGNAMWDAAGSILVGCLLGAIATFLVQKNRQLLIGRSMSPADVAAVQSLLRADPVVQYVTDTKTEEIGAGMYRFKAEVAWDGDQVVGRYLDRCGRDRLLGRLQAAAAANDRAALEALVQSYGRELISAVGAEVDRIEGEIQKLNPGILYVDLETDRGRHDSWRRGAISLGLDNGGGGGGNGGSGGSSSSGSGGSSAGGSRADADNAGSSSSSGGSVLGGRGGAAAAAAQASSSASLSGGQQQQERQYSSSSSSSSSVGLRNGSGYSDAGCAGEWAGSVGTSGSSAGGGDGAPEGPWGPPAAPQPAAGASAGGRGGGGGGGGSCGLELDLTQEDRWGTAGGAGAGAARATDGGAGPGSGGARGSSTSGGGGARVSTTLDLGC</sequence>
<feature type="transmembrane region" description="Helical" evidence="7">
    <location>
        <begin position="291"/>
        <end position="316"/>
    </location>
</feature>
<feature type="region of interest" description="Disordered" evidence="6">
    <location>
        <begin position="552"/>
        <end position="580"/>
    </location>
</feature>
<dbReference type="Gene3D" id="1.20.1510.10">
    <property type="entry name" value="Cation efflux protein transmembrane domain"/>
    <property type="match status" value="1"/>
</dbReference>
<evidence type="ECO:0000256" key="4">
    <source>
        <dbReference type="ARBA" id="ARBA00022989"/>
    </source>
</evidence>
<dbReference type="Proteomes" id="UP000650467">
    <property type="component" value="Unassembled WGS sequence"/>
</dbReference>
<evidence type="ECO:0000313" key="10">
    <source>
        <dbReference type="Proteomes" id="UP000650467"/>
    </source>
</evidence>
<keyword evidence="10" id="KW-1185">Reference proteome</keyword>
<dbReference type="PANTHER" id="PTHR13414">
    <property type="entry name" value="HUEL-CATION TRANSPORTER"/>
    <property type="match status" value="1"/>
</dbReference>
<dbReference type="GO" id="GO:0006829">
    <property type="term" value="P:zinc ion transport"/>
    <property type="evidence" value="ECO:0007669"/>
    <property type="project" value="InterPro"/>
</dbReference>
<dbReference type="AlphaFoldDB" id="A0A835SXH5"/>
<feature type="region of interest" description="Disordered" evidence="6">
    <location>
        <begin position="489"/>
        <end position="538"/>
    </location>
</feature>
<keyword evidence="5 7" id="KW-0472">Membrane</keyword>
<evidence type="ECO:0000256" key="1">
    <source>
        <dbReference type="ARBA" id="ARBA00004141"/>
    </source>
</evidence>
<dbReference type="GO" id="GO:0016020">
    <property type="term" value="C:membrane"/>
    <property type="evidence" value="ECO:0007669"/>
    <property type="project" value="UniProtKB-SubCell"/>
</dbReference>
<dbReference type="PANTHER" id="PTHR13414:SF9">
    <property type="entry name" value="PROTON-COUPLED ZINC ANTIPORTER SLC30A9, MITOCHONDRIAL"/>
    <property type="match status" value="1"/>
</dbReference>
<evidence type="ECO:0000256" key="5">
    <source>
        <dbReference type="ARBA" id="ARBA00023136"/>
    </source>
</evidence>
<feature type="region of interest" description="Disordered" evidence="6">
    <location>
        <begin position="89"/>
        <end position="134"/>
    </location>
</feature>
<feature type="transmembrane region" description="Helical" evidence="7">
    <location>
        <begin position="322"/>
        <end position="344"/>
    </location>
</feature>
<feature type="compositionally biased region" description="Low complexity" evidence="6">
    <location>
        <begin position="690"/>
        <end position="699"/>
    </location>
</feature>
<evidence type="ECO:0000313" key="9">
    <source>
        <dbReference type="EMBL" id="KAG2430069.1"/>
    </source>
</evidence>
<organism evidence="9 10">
    <name type="scientific">Chlamydomonas incerta</name>
    <dbReference type="NCBI Taxonomy" id="51695"/>
    <lineage>
        <taxon>Eukaryota</taxon>
        <taxon>Viridiplantae</taxon>
        <taxon>Chlorophyta</taxon>
        <taxon>core chlorophytes</taxon>
        <taxon>Chlorophyceae</taxon>
        <taxon>CS clade</taxon>
        <taxon>Chlamydomonadales</taxon>
        <taxon>Chlamydomonadaceae</taxon>
        <taxon>Chlamydomonas</taxon>
    </lineage>
</organism>
<dbReference type="EMBL" id="JAEHOC010000028">
    <property type="protein sequence ID" value="KAG2430069.1"/>
    <property type="molecule type" value="Genomic_DNA"/>
</dbReference>
<keyword evidence="3 7" id="KW-0812">Transmembrane</keyword>
<dbReference type="GO" id="GO:0005783">
    <property type="term" value="C:endoplasmic reticulum"/>
    <property type="evidence" value="ECO:0007669"/>
    <property type="project" value="TreeGrafter"/>
</dbReference>
<proteinExistence type="predicted"/>
<feature type="transmembrane region" description="Helical" evidence="7">
    <location>
        <begin position="245"/>
        <end position="270"/>
    </location>
</feature>
<feature type="compositionally biased region" description="Gly residues" evidence="6">
    <location>
        <begin position="669"/>
        <end position="689"/>
    </location>
</feature>
<feature type="transmembrane region" description="Helical" evidence="7">
    <location>
        <begin position="142"/>
        <end position="161"/>
    </location>
</feature>
<feature type="compositionally biased region" description="Gly residues" evidence="6">
    <location>
        <begin position="627"/>
        <end position="641"/>
    </location>
</feature>
<evidence type="ECO:0000256" key="2">
    <source>
        <dbReference type="ARBA" id="ARBA00022448"/>
    </source>
</evidence>
<protein>
    <recommendedName>
        <fullName evidence="8">Cation efflux protein transmembrane domain-containing protein</fullName>
    </recommendedName>
</protein>
<keyword evidence="2" id="KW-0813">Transport</keyword>
<feature type="transmembrane region" description="Helical" evidence="7">
    <location>
        <begin position="209"/>
        <end position="233"/>
    </location>
</feature>
<feature type="compositionally biased region" description="Low complexity" evidence="6">
    <location>
        <begin position="95"/>
        <end position="108"/>
    </location>
</feature>
<feature type="compositionally biased region" description="Low complexity" evidence="6">
    <location>
        <begin position="515"/>
        <end position="532"/>
    </location>
</feature>
<accession>A0A835SXH5</accession>
<dbReference type="OrthoDB" id="435980at2759"/>
<dbReference type="GO" id="GO:0008324">
    <property type="term" value="F:monoatomic cation transmembrane transporter activity"/>
    <property type="evidence" value="ECO:0007669"/>
    <property type="project" value="InterPro"/>
</dbReference>
<evidence type="ECO:0000256" key="6">
    <source>
        <dbReference type="SAM" id="MobiDB-lite"/>
    </source>
</evidence>
<dbReference type="Pfam" id="PF01545">
    <property type="entry name" value="Cation_efflux"/>
    <property type="match status" value="1"/>
</dbReference>
<gene>
    <name evidence="9" type="ORF">HXX76_010169</name>
</gene>